<dbReference type="Proteomes" id="UP000199207">
    <property type="component" value="Unassembled WGS sequence"/>
</dbReference>
<reference evidence="3 4" key="1">
    <citation type="submission" date="2016-10" db="EMBL/GenBank/DDBJ databases">
        <authorList>
            <person name="de Groot N.N."/>
        </authorList>
    </citation>
    <scope>NUCLEOTIDE SEQUENCE [LARGE SCALE GENOMIC DNA]</scope>
    <source>
        <strain evidence="3 4">CGMCC 4.5739</strain>
    </source>
</reference>
<dbReference type="InterPro" id="IPR005094">
    <property type="entry name" value="Endonuclease_MobA/VirD2"/>
</dbReference>
<keyword evidence="4" id="KW-1185">Reference proteome</keyword>
<dbReference type="Pfam" id="PF03432">
    <property type="entry name" value="Relaxase"/>
    <property type="match status" value="1"/>
</dbReference>
<organism evidence="3 4">
    <name type="scientific">Streptomyces aidingensis</name>
    <dbReference type="NCBI Taxonomy" id="910347"/>
    <lineage>
        <taxon>Bacteria</taxon>
        <taxon>Bacillati</taxon>
        <taxon>Actinomycetota</taxon>
        <taxon>Actinomycetes</taxon>
        <taxon>Kitasatosporales</taxon>
        <taxon>Streptomycetaceae</taxon>
        <taxon>Streptomyces</taxon>
    </lineage>
</organism>
<dbReference type="EMBL" id="FOLM01000024">
    <property type="protein sequence ID" value="SFD70610.1"/>
    <property type="molecule type" value="Genomic_DNA"/>
</dbReference>
<protein>
    <recommendedName>
        <fullName evidence="2">MobA/VirD2-like nuclease domain-containing protein</fullName>
    </recommendedName>
</protein>
<dbReference type="STRING" id="910347.SAMN05421773_12473"/>
<sequence length="573" mass="62291">MIPKITTGKGGTRRLIAYLYGPGKHNEHTDQHMIASWNGFAPDPRAGSHHTIAELARQLDQPLALRGDPAPATTVWHCSLRAAPQDRTLTDEEWADIARRVVAATGIAPEGDLEACRWVAIRHADDHIHIAATLVRQDGRIARRTYDYKQAQAACRQIETDYGLRRLNPGDGTAAKRPTSKEHFKAHRQGQTRTSREVLRTRVRQAVTAAASEAEFFAVLDRMGVIVTIRVAPSGDLLGYTVALPGDVNAKGQPVTFAGSTLAPDLSLPRIRERLAATDTTAPAAAAAAAAAAKRRRPNPWHQATAATDRIPHLLTHDGDDAAAQAHLAALGEALDALPALTPPTIATELQHAATAFERATRSRIRAQHHQARALRTAVKTILRTPAPADDSALAMFLDAALLAVIAARHWHHIRHHRQQEAAARQALTHLHTAYTHTAAAPLSALAQHQQPQDATRRYTHHLRQTLPEYAEQILTDPAWPALQAALALAENTGHTPGELLNRIVRLRSLDDVRSPAHVLIWRIQRLADRPAPSARALAAQARSIHNRSSTTPATALAQPAPQSPPGARRPAR</sequence>
<evidence type="ECO:0000259" key="2">
    <source>
        <dbReference type="Pfam" id="PF03432"/>
    </source>
</evidence>
<feature type="region of interest" description="Disordered" evidence="1">
    <location>
        <begin position="538"/>
        <end position="573"/>
    </location>
</feature>
<dbReference type="RefSeq" id="WP_175541592.1">
    <property type="nucleotide sequence ID" value="NZ_FOLM01000024.1"/>
</dbReference>
<name>A0A1I1URK1_9ACTN</name>
<accession>A0A1I1URK1</accession>
<feature type="domain" description="MobA/VirD2-like nuclease" evidence="2">
    <location>
        <begin position="72"/>
        <end position="164"/>
    </location>
</feature>
<proteinExistence type="predicted"/>
<evidence type="ECO:0000313" key="4">
    <source>
        <dbReference type="Proteomes" id="UP000199207"/>
    </source>
</evidence>
<evidence type="ECO:0000256" key="1">
    <source>
        <dbReference type="SAM" id="MobiDB-lite"/>
    </source>
</evidence>
<evidence type="ECO:0000313" key="3">
    <source>
        <dbReference type="EMBL" id="SFD70610.1"/>
    </source>
</evidence>
<gene>
    <name evidence="3" type="ORF">SAMN05421773_12473</name>
</gene>
<dbReference type="AlphaFoldDB" id="A0A1I1URK1"/>
<feature type="region of interest" description="Disordered" evidence="1">
    <location>
        <begin position="168"/>
        <end position="194"/>
    </location>
</feature>